<feature type="compositionally biased region" description="Pro residues" evidence="2">
    <location>
        <begin position="91"/>
        <end position="102"/>
    </location>
</feature>
<comment type="caution">
    <text evidence="3">The sequence shown here is derived from an EMBL/GenBank/DDBJ whole genome shotgun (WGS) entry which is preliminary data.</text>
</comment>
<gene>
    <name evidence="3" type="ORF">G3480_04090</name>
</gene>
<dbReference type="EMBL" id="JAAIJR010000010">
    <property type="protein sequence ID" value="NEX19501.1"/>
    <property type="molecule type" value="Genomic_DNA"/>
</dbReference>
<sequence length="102" mass="11331">MFINAAFETAKEEKPLVLNEALVAMNAQLTEKIRALEEINDDLNNLLVSSGMPTLFLDPRLRYRIQKYGFKGHEPQGEDVKAKRRGRGGPPGSPPSIRPSLA</sequence>
<feature type="region of interest" description="Disordered" evidence="2">
    <location>
        <begin position="68"/>
        <end position="102"/>
    </location>
</feature>
<evidence type="ECO:0000313" key="3">
    <source>
        <dbReference type="EMBL" id="NEX19501.1"/>
    </source>
</evidence>
<name>A0A6P1DRF7_9GAMM</name>
<keyword evidence="1" id="KW-0175">Coiled coil</keyword>
<reference evidence="4" key="1">
    <citation type="journal article" date="2020" name="Microbiol. Resour. Announc.">
        <title>Draft Genome Sequences of Thiorhodococcus mannitoliphagus and Thiorhodococcus minor, Purple Sulfur Photosynthetic Bacteria in the Gammaproteobacterial Family Chromatiaceae.</title>
        <authorList>
            <person name="Aviles F.A."/>
            <person name="Meyer T.E."/>
            <person name="Kyndt J.A."/>
        </authorList>
    </citation>
    <scope>NUCLEOTIDE SEQUENCE [LARGE SCALE GENOMIC DNA]</scope>
    <source>
        <strain evidence="4">DSM 18266</strain>
    </source>
</reference>
<dbReference type="Proteomes" id="UP000471640">
    <property type="component" value="Unassembled WGS sequence"/>
</dbReference>
<evidence type="ECO:0000256" key="2">
    <source>
        <dbReference type="SAM" id="MobiDB-lite"/>
    </source>
</evidence>
<evidence type="ECO:0000313" key="4">
    <source>
        <dbReference type="Proteomes" id="UP000471640"/>
    </source>
</evidence>
<feature type="compositionally biased region" description="Basic and acidic residues" evidence="2">
    <location>
        <begin position="71"/>
        <end position="81"/>
    </location>
</feature>
<accession>A0A6P1DRF7</accession>
<proteinExistence type="predicted"/>
<feature type="coiled-coil region" evidence="1">
    <location>
        <begin position="19"/>
        <end position="46"/>
    </location>
</feature>
<dbReference type="AlphaFoldDB" id="A0A6P1DRF7"/>
<evidence type="ECO:0000256" key="1">
    <source>
        <dbReference type="SAM" id="Coils"/>
    </source>
</evidence>
<protein>
    <submittedName>
        <fullName evidence="3">Uncharacterized protein</fullName>
    </submittedName>
</protein>
<reference evidence="3 4" key="2">
    <citation type="submission" date="2020-02" db="EMBL/GenBank/DDBJ databases">
        <title>Genome sequences of Thiorhodococcus mannitoliphagus and Thiorhodococcus minor, purple sulfur photosynthetic bacteria in the gammaproteobacterial family, Chromatiaceae.</title>
        <authorList>
            <person name="Aviles F.A."/>
            <person name="Meyer T.E."/>
            <person name="Kyndt J.A."/>
        </authorList>
    </citation>
    <scope>NUCLEOTIDE SEQUENCE [LARGE SCALE GENOMIC DNA]</scope>
    <source>
        <strain evidence="3 4">DSM 18266</strain>
    </source>
</reference>
<dbReference type="RefSeq" id="WP_164652401.1">
    <property type="nucleotide sequence ID" value="NZ_JAAIJR010000010.1"/>
</dbReference>
<keyword evidence="4" id="KW-1185">Reference proteome</keyword>
<organism evidence="3 4">
    <name type="scientific">Thiorhodococcus mannitoliphagus</name>
    <dbReference type="NCBI Taxonomy" id="329406"/>
    <lineage>
        <taxon>Bacteria</taxon>
        <taxon>Pseudomonadati</taxon>
        <taxon>Pseudomonadota</taxon>
        <taxon>Gammaproteobacteria</taxon>
        <taxon>Chromatiales</taxon>
        <taxon>Chromatiaceae</taxon>
        <taxon>Thiorhodococcus</taxon>
    </lineage>
</organism>